<feature type="transmembrane region" description="Helical" evidence="2">
    <location>
        <begin position="54"/>
        <end position="72"/>
    </location>
</feature>
<feature type="transmembrane region" description="Helical" evidence="2">
    <location>
        <begin position="24"/>
        <end position="45"/>
    </location>
</feature>
<protein>
    <submittedName>
        <fullName evidence="3">Uncharacterized protein</fullName>
    </submittedName>
</protein>
<dbReference type="AlphaFoldDB" id="A0A0C9ZKL3"/>
<keyword evidence="2" id="KW-0472">Membrane</keyword>
<evidence type="ECO:0000313" key="4">
    <source>
        <dbReference type="Proteomes" id="UP000054018"/>
    </source>
</evidence>
<reference evidence="3 4" key="1">
    <citation type="submission" date="2014-04" db="EMBL/GenBank/DDBJ databases">
        <authorList>
            <consortium name="DOE Joint Genome Institute"/>
            <person name="Kuo A."/>
            <person name="Kohler A."/>
            <person name="Costa M.D."/>
            <person name="Nagy L.G."/>
            <person name="Floudas D."/>
            <person name="Copeland A."/>
            <person name="Barry K.W."/>
            <person name="Cichocki N."/>
            <person name="Veneault-Fourrey C."/>
            <person name="LaButti K."/>
            <person name="Lindquist E.A."/>
            <person name="Lipzen A."/>
            <person name="Lundell T."/>
            <person name="Morin E."/>
            <person name="Murat C."/>
            <person name="Sun H."/>
            <person name="Tunlid A."/>
            <person name="Henrissat B."/>
            <person name="Grigoriev I.V."/>
            <person name="Hibbett D.S."/>
            <person name="Martin F."/>
            <person name="Nordberg H.P."/>
            <person name="Cantor M.N."/>
            <person name="Hua S.X."/>
        </authorList>
    </citation>
    <scope>NUCLEOTIDE SEQUENCE [LARGE SCALE GENOMIC DNA]</scope>
    <source>
        <strain evidence="3 4">441</strain>
    </source>
</reference>
<reference evidence="4" key="2">
    <citation type="submission" date="2015-01" db="EMBL/GenBank/DDBJ databases">
        <title>Evolutionary Origins and Diversification of the Mycorrhizal Mutualists.</title>
        <authorList>
            <consortium name="DOE Joint Genome Institute"/>
            <consortium name="Mycorrhizal Genomics Consortium"/>
            <person name="Kohler A."/>
            <person name="Kuo A."/>
            <person name="Nagy L.G."/>
            <person name="Floudas D."/>
            <person name="Copeland A."/>
            <person name="Barry K.W."/>
            <person name="Cichocki N."/>
            <person name="Veneault-Fourrey C."/>
            <person name="LaButti K."/>
            <person name="Lindquist E.A."/>
            <person name="Lipzen A."/>
            <person name="Lundell T."/>
            <person name="Morin E."/>
            <person name="Murat C."/>
            <person name="Riley R."/>
            <person name="Ohm R."/>
            <person name="Sun H."/>
            <person name="Tunlid A."/>
            <person name="Henrissat B."/>
            <person name="Grigoriev I.V."/>
            <person name="Hibbett D.S."/>
            <person name="Martin F."/>
        </authorList>
    </citation>
    <scope>NUCLEOTIDE SEQUENCE [LARGE SCALE GENOMIC DNA]</scope>
    <source>
        <strain evidence="4">441</strain>
    </source>
</reference>
<feature type="transmembrane region" description="Helical" evidence="2">
    <location>
        <begin position="253"/>
        <end position="274"/>
    </location>
</feature>
<proteinExistence type="predicted"/>
<evidence type="ECO:0000256" key="1">
    <source>
        <dbReference type="SAM" id="MobiDB-lite"/>
    </source>
</evidence>
<dbReference type="EMBL" id="KN833688">
    <property type="protein sequence ID" value="KIK29921.1"/>
    <property type="molecule type" value="Genomic_DNA"/>
</dbReference>
<gene>
    <name evidence="3" type="ORF">PISMIDRAFT_671896</name>
</gene>
<keyword evidence="2" id="KW-0812">Transmembrane</keyword>
<organism evidence="3 4">
    <name type="scientific">Pisolithus microcarpus 441</name>
    <dbReference type="NCBI Taxonomy" id="765257"/>
    <lineage>
        <taxon>Eukaryota</taxon>
        <taxon>Fungi</taxon>
        <taxon>Dikarya</taxon>
        <taxon>Basidiomycota</taxon>
        <taxon>Agaricomycotina</taxon>
        <taxon>Agaricomycetes</taxon>
        <taxon>Agaricomycetidae</taxon>
        <taxon>Boletales</taxon>
        <taxon>Sclerodermatineae</taxon>
        <taxon>Pisolithaceae</taxon>
        <taxon>Pisolithus</taxon>
    </lineage>
</organism>
<dbReference type="Proteomes" id="UP000054018">
    <property type="component" value="Unassembled WGS sequence"/>
</dbReference>
<name>A0A0C9ZKL3_9AGAM</name>
<dbReference type="HOGENOM" id="CLU_062759_0_0_1"/>
<evidence type="ECO:0000256" key="2">
    <source>
        <dbReference type="SAM" id="Phobius"/>
    </source>
</evidence>
<keyword evidence="2" id="KW-1133">Transmembrane helix</keyword>
<sequence length="350" mass="37920">MSSVTGSESTINAFVDAIHPSFDYLLSCTAFSACLFTLLVVLFAFSTKESRRRVVFRLNVFAICLTLILGILTGLSNGKAITDPFDQVSKSVYIATAAFAVIPPLLYDSILLSRLFALYPVSSTPPATLLKIFAFPFCVKCARIVVISVGLSNYVKSGLNTSSLVQDQLATWFRNPMPIAEWSMQVADNLYSVSLFLYNLHVRTSPVHRTTSGIADRIRQIFYISVANFVFPLMFNIAQIVSVTTDHSPTTGAVLVLINNYVTVMGVLCATLWFSGTEWVRAHNQPQSEDSFPLNAKLGRVHGASGKSGDDILVIGGRSVGADTTNSDVGLTKGSDRRAAPAQDGNHSSV</sequence>
<accession>A0A0C9ZKL3</accession>
<feature type="transmembrane region" description="Helical" evidence="2">
    <location>
        <begin position="92"/>
        <end position="117"/>
    </location>
</feature>
<feature type="region of interest" description="Disordered" evidence="1">
    <location>
        <begin position="319"/>
        <end position="350"/>
    </location>
</feature>
<evidence type="ECO:0000313" key="3">
    <source>
        <dbReference type="EMBL" id="KIK29921.1"/>
    </source>
</evidence>
<keyword evidence="4" id="KW-1185">Reference proteome</keyword>
<dbReference type="OrthoDB" id="2548432at2759"/>
<feature type="transmembrane region" description="Helical" evidence="2">
    <location>
        <begin position="221"/>
        <end position="241"/>
    </location>
</feature>